<dbReference type="FunFam" id="3.30.70.270:FF:000001">
    <property type="entry name" value="Diguanylate cyclase domain protein"/>
    <property type="match status" value="1"/>
</dbReference>
<dbReference type="OrthoDB" id="9803824at2"/>
<dbReference type="InterPro" id="IPR029787">
    <property type="entry name" value="Nucleotide_cyclase"/>
</dbReference>
<organism evidence="5 6">
    <name type="scientific">Methylotuvimicrobium buryatense</name>
    <name type="common">Methylomicrobium buryatense</name>
    <dbReference type="NCBI Taxonomy" id="95641"/>
    <lineage>
        <taxon>Bacteria</taxon>
        <taxon>Pseudomonadati</taxon>
        <taxon>Pseudomonadota</taxon>
        <taxon>Gammaproteobacteria</taxon>
        <taxon>Methylococcales</taxon>
        <taxon>Methylococcaceae</taxon>
        <taxon>Methylotuvimicrobium</taxon>
    </lineage>
</organism>
<evidence type="ECO:0000256" key="3">
    <source>
        <dbReference type="ARBA" id="ARBA00034247"/>
    </source>
</evidence>
<dbReference type="InterPro" id="IPR050469">
    <property type="entry name" value="Diguanylate_Cyclase"/>
</dbReference>
<dbReference type="InterPro" id="IPR043128">
    <property type="entry name" value="Rev_trsase/Diguanyl_cyclase"/>
</dbReference>
<dbReference type="AlphaFoldDB" id="A0A4P9ULL3"/>
<dbReference type="SMART" id="SM00267">
    <property type="entry name" value="GGDEF"/>
    <property type="match status" value="1"/>
</dbReference>
<dbReference type="NCBIfam" id="TIGR00254">
    <property type="entry name" value="GGDEF"/>
    <property type="match status" value="1"/>
</dbReference>
<dbReference type="STRING" id="675511.GCA_000341735_01467"/>
<dbReference type="Proteomes" id="UP000305881">
    <property type="component" value="Chromosome"/>
</dbReference>
<dbReference type="Gene3D" id="3.30.70.270">
    <property type="match status" value="1"/>
</dbReference>
<dbReference type="Pfam" id="PF00990">
    <property type="entry name" value="GGDEF"/>
    <property type="match status" value="1"/>
</dbReference>
<protein>
    <recommendedName>
        <fullName evidence="2">diguanylate cyclase</fullName>
        <ecNumber evidence="2">2.7.7.65</ecNumber>
    </recommendedName>
</protein>
<proteinExistence type="predicted"/>
<accession>A0A4P9ULL3</accession>
<dbReference type="InterPro" id="IPR000160">
    <property type="entry name" value="GGDEF_dom"/>
</dbReference>
<feature type="domain" description="GGDEF" evidence="4">
    <location>
        <begin position="191"/>
        <end position="320"/>
    </location>
</feature>
<dbReference type="GO" id="GO:1902201">
    <property type="term" value="P:negative regulation of bacterial-type flagellum-dependent cell motility"/>
    <property type="evidence" value="ECO:0007669"/>
    <property type="project" value="TreeGrafter"/>
</dbReference>
<reference evidence="6" key="1">
    <citation type="journal article" date="2019" name="J. Bacteriol.">
        <title>A Mutagenic Screen Identifies a TonB-Dependent Receptor Required for the Lanthanide Metal Switch in the Type I Methanotroph 'Methylotuvimicrobium buryatense' 5GB1C.</title>
        <authorList>
            <person name="Groom J.D."/>
            <person name="Ford S.M."/>
            <person name="Pesesky M.W."/>
            <person name="Lidstrom M.E."/>
        </authorList>
    </citation>
    <scope>NUCLEOTIDE SEQUENCE [LARGE SCALE GENOMIC DNA]</scope>
    <source>
        <strain evidence="6">5GB1C</strain>
    </source>
</reference>
<evidence type="ECO:0000259" key="4">
    <source>
        <dbReference type="PROSITE" id="PS50887"/>
    </source>
</evidence>
<dbReference type="EMBL" id="CP035467">
    <property type="protein sequence ID" value="QCW82159.1"/>
    <property type="molecule type" value="Genomic_DNA"/>
</dbReference>
<dbReference type="SUPFAM" id="SSF55073">
    <property type="entry name" value="Nucleotide cyclase"/>
    <property type="match status" value="1"/>
</dbReference>
<evidence type="ECO:0000313" key="5">
    <source>
        <dbReference type="EMBL" id="QCW82159.1"/>
    </source>
</evidence>
<dbReference type="EC" id="2.7.7.65" evidence="2"/>
<keyword evidence="6" id="KW-1185">Reference proteome</keyword>
<evidence type="ECO:0000313" key="6">
    <source>
        <dbReference type="Proteomes" id="UP000305881"/>
    </source>
</evidence>
<name>A0A4P9ULL3_METBY</name>
<sequence>MTINLSVEQVFAWAALLTEQPDYQTLTHQFLDILLEIPGVKKAAAYEIYNRSRKKTGEAVAPCEQLVRRFPLDFTRDESNDHNDLINILDTESRVIPKMSDANGCFRQVYLSLKETKGPDRAIALDGLFDQPAIDLFRQLLSIFKNQVILHDSKERDVLTKLPNRQSFDTRLLQVCEHYLKHPVTDTSHQKSSWIALLDIDHFKRVNDDFGHLYGDEVLLIFSQLMEKCFRYNDFLFRFGGEEFVVILNLTDMAGAEHTFNRFRETVANHNFPTVGRITVSIGITHIDSMCMPTTLLDRADKALYYAKENGRNRAVIYENTDTLIKNADTNDDIELF</sequence>
<dbReference type="GO" id="GO:0052621">
    <property type="term" value="F:diguanylate cyclase activity"/>
    <property type="evidence" value="ECO:0007669"/>
    <property type="project" value="UniProtKB-EC"/>
</dbReference>
<evidence type="ECO:0000256" key="1">
    <source>
        <dbReference type="ARBA" id="ARBA00001946"/>
    </source>
</evidence>
<dbReference type="RefSeq" id="WP_017840025.1">
    <property type="nucleotide sequence ID" value="NZ_CP035467.1"/>
</dbReference>
<evidence type="ECO:0000256" key="2">
    <source>
        <dbReference type="ARBA" id="ARBA00012528"/>
    </source>
</evidence>
<dbReference type="KEGG" id="mbur:EQU24_07800"/>
<dbReference type="CDD" id="cd01949">
    <property type="entry name" value="GGDEF"/>
    <property type="match status" value="1"/>
</dbReference>
<dbReference type="GO" id="GO:0005886">
    <property type="term" value="C:plasma membrane"/>
    <property type="evidence" value="ECO:0007669"/>
    <property type="project" value="TreeGrafter"/>
</dbReference>
<dbReference type="GO" id="GO:0043709">
    <property type="term" value="P:cell adhesion involved in single-species biofilm formation"/>
    <property type="evidence" value="ECO:0007669"/>
    <property type="project" value="TreeGrafter"/>
</dbReference>
<dbReference type="PANTHER" id="PTHR45138">
    <property type="entry name" value="REGULATORY COMPONENTS OF SENSORY TRANSDUCTION SYSTEM"/>
    <property type="match status" value="1"/>
</dbReference>
<comment type="catalytic activity">
    <reaction evidence="3">
        <text>2 GTP = 3',3'-c-di-GMP + 2 diphosphate</text>
        <dbReference type="Rhea" id="RHEA:24898"/>
        <dbReference type="ChEBI" id="CHEBI:33019"/>
        <dbReference type="ChEBI" id="CHEBI:37565"/>
        <dbReference type="ChEBI" id="CHEBI:58805"/>
        <dbReference type="EC" id="2.7.7.65"/>
    </reaction>
</comment>
<dbReference type="PROSITE" id="PS50887">
    <property type="entry name" value="GGDEF"/>
    <property type="match status" value="1"/>
</dbReference>
<gene>
    <name evidence="5" type="ORF">EQU24_07800</name>
</gene>
<comment type="cofactor">
    <cofactor evidence="1">
        <name>Mg(2+)</name>
        <dbReference type="ChEBI" id="CHEBI:18420"/>
    </cofactor>
</comment>
<dbReference type="PANTHER" id="PTHR45138:SF9">
    <property type="entry name" value="DIGUANYLATE CYCLASE DGCM-RELATED"/>
    <property type="match status" value="1"/>
</dbReference>